<reference evidence="2" key="1">
    <citation type="journal article" date="2022" name="Int. J. Mol. Sci.">
        <title>Draft Genome of Tanacetum Coccineum: Genomic Comparison of Closely Related Tanacetum-Family Plants.</title>
        <authorList>
            <person name="Yamashiro T."/>
            <person name="Shiraishi A."/>
            <person name="Nakayama K."/>
            <person name="Satake H."/>
        </authorList>
    </citation>
    <scope>NUCLEOTIDE SEQUENCE</scope>
</reference>
<gene>
    <name evidence="2" type="ORF">Tco_0921981</name>
</gene>
<dbReference type="EMBL" id="BQNB010014717">
    <property type="protein sequence ID" value="GJT31562.1"/>
    <property type="molecule type" value="Genomic_DNA"/>
</dbReference>
<dbReference type="Proteomes" id="UP001151760">
    <property type="component" value="Unassembled WGS sequence"/>
</dbReference>
<sequence length="254" mass="28970">MRTDELHKFSDGMLSYVRTALHDITSGIRIEYMPKRKWSGLDKQRARVIIQDIDKQLFQRRIRYSFPGSIQNWKDLPRDIPLVRIEILSHHGPSDAMHNPSQPLKKKAPAKVARSKGIYLLSEAALLEESQLKKALKRSKRETSTHKVCVSSEGVDSESKGDSGDEADEQSDDERTESDNEPNETDNPKTSDDEEETQDDEFYERINEELYGDVNVSLTDVEPTYKEKDDKEMTVDGQVNVNQEGVGNQVKDDA</sequence>
<proteinExistence type="predicted"/>
<accession>A0ABQ5CZK5</accession>
<feature type="compositionally biased region" description="Basic and acidic residues" evidence="1">
    <location>
        <begin position="223"/>
        <end position="234"/>
    </location>
</feature>
<feature type="region of interest" description="Disordered" evidence="1">
    <location>
        <begin position="135"/>
        <end position="254"/>
    </location>
</feature>
<protein>
    <submittedName>
        <fullName evidence="2">Uncharacterized protein</fullName>
    </submittedName>
</protein>
<evidence type="ECO:0000256" key="1">
    <source>
        <dbReference type="SAM" id="MobiDB-lite"/>
    </source>
</evidence>
<reference evidence="2" key="2">
    <citation type="submission" date="2022-01" db="EMBL/GenBank/DDBJ databases">
        <authorList>
            <person name="Yamashiro T."/>
            <person name="Shiraishi A."/>
            <person name="Satake H."/>
            <person name="Nakayama K."/>
        </authorList>
    </citation>
    <scope>NUCLEOTIDE SEQUENCE</scope>
</reference>
<name>A0ABQ5CZK5_9ASTR</name>
<evidence type="ECO:0000313" key="2">
    <source>
        <dbReference type="EMBL" id="GJT31562.1"/>
    </source>
</evidence>
<evidence type="ECO:0000313" key="3">
    <source>
        <dbReference type="Proteomes" id="UP001151760"/>
    </source>
</evidence>
<organism evidence="2 3">
    <name type="scientific">Tanacetum coccineum</name>
    <dbReference type="NCBI Taxonomy" id="301880"/>
    <lineage>
        <taxon>Eukaryota</taxon>
        <taxon>Viridiplantae</taxon>
        <taxon>Streptophyta</taxon>
        <taxon>Embryophyta</taxon>
        <taxon>Tracheophyta</taxon>
        <taxon>Spermatophyta</taxon>
        <taxon>Magnoliopsida</taxon>
        <taxon>eudicotyledons</taxon>
        <taxon>Gunneridae</taxon>
        <taxon>Pentapetalae</taxon>
        <taxon>asterids</taxon>
        <taxon>campanulids</taxon>
        <taxon>Asterales</taxon>
        <taxon>Asteraceae</taxon>
        <taxon>Asteroideae</taxon>
        <taxon>Anthemideae</taxon>
        <taxon>Anthemidinae</taxon>
        <taxon>Tanacetum</taxon>
    </lineage>
</organism>
<feature type="compositionally biased region" description="Acidic residues" evidence="1">
    <location>
        <begin position="164"/>
        <end position="184"/>
    </location>
</feature>
<keyword evidence="3" id="KW-1185">Reference proteome</keyword>
<comment type="caution">
    <text evidence="2">The sequence shown here is derived from an EMBL/GenBank/DDBJ whole genome shotgun (WGS) entry which is preliminary data.</text>
</comment>
<feature type="compositionally biased region" description="Acidic residues" evidence="1">
    <location>
        <begin position="192"/>
        <end position="202"/>
    </location>
</feature>
<feature type="compositionally biased region" description="Low complexity" evidence="1">
    <location>
        <begin position="235"/>
        <end position="254"/>
    </location>
</feature>